<evidence type="ECO:0000256" key="1">
    <source>
        <dbReference type="SAM" id="MobiDB-lite"/>
    </source>
</evidence>
<feature type="compositionally biased region" description="Basic residues" evidence="1">
    <location>
        <begin position="146"/>
        <end position="160"/>
    </location>
</feature>
<protein>
    <submittedName>
        <fullName evidence="2">Uncharacterized protein</fullName>
    </submittedName>
</protein>
<organism evidence="2">
    <name type="scientific">Amphora coffeiformis</name>
    <dbReference type="NCBI Taxonomy" id="265554"/>
    <lineage>
        <taxon>Eukaryota</taxon>
        <taxon>Sar</taxon>
        <taxon>Stramenopiles</taxon>
        <taxon>Ochrophyta</taxon>
        <taxon>Bacillariophyta</taxon>
        <taxon>Bacillariophyceae</taxon>
        <taxon>Bacillariophycidae</taxon>
        <taxon>Thalassiophysales</taxon>
        <taxon>Catenulaceae</taxon>
        <taxon>Amphora</taxon>
    </lineage>
</organism>
<evidence type="ECO:0000313" key="2">
    <source>
        <dbReference type="EMBL" id="CAE0402838.1"/>
    </source>
</evidence>
<name>A0A7S3KYR8_9STRA</name>
<feature type="compositionally biased region" description="Polar residues" evidence="1">
    <location>
        <begin position="128"/>
        <end position="142"/>
    </location>
</feature>
<accession>A0A7S3KYR8</accession>
<dbReference type="EMBL" id="HBIM01001255">
    <property type="protein sequence ID" value="CAE0402838.1"/>
    <property type="molecule type" value="Transcribed_RNA"/>
</dbReference>
<reference evidence="2" key="1">
    <citation type="submission" date="2021-01" db="EMBL/GenBank/DDBJ databases">
        <authorList>
            <person name="Corre E."/>
            <person name="Pelletier E."/>
            <person name="Niang G."/>
            <person name="Scheremetjew M."/>
            <person name="Finn R."/>
            <person name="Kale V."/>
            <person name="Holt S."/>
            <person name="Cochrane G."/>
            <person name="Meng A."/>
            <person name="Brown T."/>
            <person name="Cohen L."/>
        </authorList>
    </citation>
    <scope>NUCLEOTIDE SEQUENCE</scope>
    <source>
        <strain evidence="2">CCMP127</strain>
    </source>
</reference>
<feature type="region of interest" description="Disordered" evidence="1">
    <location>
        <begin position="95"/>
        <end position="160"/>
    </location>
</feature>
<feature type="compositionally biased region" description="Low complexity" evidence="1">
    <location>
        <begin position="111"/>
        <end position="120"/>
    </location>
</feature>
<sequence>MTPSRNNKAINQNLVVPSEHGGGHVLVRPNVLVPAAMAAASPNRLGRETLYEPVLVLSPIYASRRHSNQHHGLITATEMDGLAQQLHAMLLGTVDEGAAGETEAPDDAPAETEAPVETTMAPPPVVQDTITATTSGRYQDTVFSPKAKRNVPVKRSLRLK</sequence>
<gene>
    <name evidence="2" type="ORF">ACOF00016_LOCUS1089</name>
</gene>
<proteinExistence type="predicted"/>
<dbReference type="AlphaFoldDB" id="A0A7S3KYR8"/>